<reference evidence="2 3" key="1">
    <citation type="journal article" date="2015" name="Int. J. Syst. Evol. Microbiol.">
        <title>Revisiting Corynebacterium glyciniphilum (ex Kubota et al., 1972) sp. nov., nom. rev., isolated from putrefied banana.</title>
        <authorList>
            <person name="Al-Dilaimi A."/>
            <person name="Bednarz H."/>
            <person name="Lomker A."/>
            <person name="Niehaus K."/>
            <person name="Kalinowski J."/>
            <person name="Ruckert C."/>
        </authorList>
    </citation>
    <scope>NUCLEOTIDE SEQUENCE [LARGE SCALE GENOMIC DNA]</scope>
    <source>
        <strain evidence="2">AJ 3170</strain>
    </source>
</reference>
<proteinExistence type="predicted"/>
<sequence>MTLASKLQAAIERDEKMRDSIGITMESALSPWMKSTVFGNGSRPFIAALLEHTHASLFMVAPATGVAAGAAVGVVDFISKRWRANQTEDVKLPRVLLVVDELCNTLPWAKLPTVVTEARAVGVNLLVAVQSTSQLARRYGTDGMTELREVFPSVLLLRGAPEKQMVEDAAWWDGEHDEPRITIDHRSNKSQSYEKARRTRPQELLPTDIDHGRLLRGTAVGEPMKQSGVMVRLTYIASMNFITA</sequence>
<name>X5DNS5_9CORY</name>
<dbReference type="Gene3D" id="3.40.50.300">
    <property type="entry name" value="P-loop containing nucleotide triphosphate hydrolases"/>
    <property type="match status" value="1"/>
</dbReference>
<dbReference type="CDD" id="cd01127">
    <property type="entry name" value="TrwB_TraG_TraD_VirD4"/>
    <property type="match status" value="1"/>
</dbReference>
<protein>
    <recommendedName>
        <fullName evidence="1">TraD/TraG TraM recognition site domain-containing protein</fullName>
    </recommendedName>
</protein>
<dbReference type="EMBL" id="CP006842">
    <property type="protein sequence ID" value="AHW64798.1"/>
    <property type="molecule type" value="Genomic_DNA"/>
</dbReference>
<dbReference type="OrthoDB" id="226701at2"/>
<evidence type="ECO:0000313" key="3">
    <source>
        <dbReference type="Proteomes" id="UP000023703"/>
    </source>
</evidence>
<organism evidence="2 3">
    <name type="scientific">Corynebacterium glyciniphilum AJ 3170</name>
    <dbReference type="NCBI Taxonomy" id="1404245"/>
    <lineage>
        <taxon>Bacteria</taxon>
        <taxon>Bacillati</taxon>
        <taxon>Actinomycetota</taxon>
        <taxon>Actinomycetes</taxon>
        <taxon>Mycobacteriales</taxon>
        <taxon>Corynebacteriaceae</taxon>
        <taxon>Corynebacterium</taxon>
    </lineage>
</organism>
<dbReference type="AlphaFoldDB" id="X5DNS5"/>
<dbReference type="HOGENOM" id="CLU_1136556_0_0_11"/>
<feature type="domain" description="TraD/TraG TraM recognition site" evidence="1">
    <location>
        <begin position="94"/>
        <end position="207"/>
    </location>
</feature>
<evidence type="ECO:0000313" key="2">
    <source>
        <dbReference type="EMBL" id="AHW64798.1"/>
    </source>
</evidence>
<dbReference type="InterPro" id="IPR027417">
    <property type="entry name" value="P-loop_NTPase"/>
</dbReference>
<evidence type="ECO:0000259" key="1">
    <source>
        <dbReference type="Pfam" id="PF12696"/>
    </source>
</evidence>
<keyword evidence="3" id="KW-1185">Reference proteome</keyword>
<gene>
    <name evidence="2" type="ORF">CGLY_11765</name>
</gene>
<dbReference type="KEGG" id="cgy:CGLY_11765"/>
<dbReference type="Proteomes" id="UP000023703">
    <property type="component" value="Chromosome"/>
</dbReference>
<dbReference type="Pfam" id="PF12696">
    <property type="entry name" value="TraG-D_C"/>
    <property type="match status" value="1"/>
</dbReference>
<dbReference type="eggNOG" id="COG3505">
    <property type="taxonomic scope" value="Bacteria"/>
</dbReference>
<dbReference type="RefSeq" id="WP_038549677.1">
    <property type="nucleotide sequence ID" value="NZ_CP006842.1"/>
</dbReference>
<dbReference type="SUPFAM" id="SSF52540">
    <property type="entry name" value="P-loop containing nucleoside triphosphate hydrolases"/>
    <property type="match status" value="1"/>
</dbReference>
<accession>X5DNS5</accession>
<dbReference type="InterPro" id="IPR032689">
    <property type="entry name" value="TraG-D_C"/>
</dbReference>
<dbReference type="STRING" id="1404245.CGLY_11765"/>